<evidence type="ECO:0000313" key="6">
    <source>
        <dbReference type="EMBL" id="BCM24121.1"/>
    </source>
</evidence>
<dbReference type="NCBIfam" id="TIGR01730">
    <property type="entry name" value="RND_mfp"/>
    <property type="match status" value="1"/>
</dbReference>
<evidence type="ECO:0000259" key="5">
    <source>
        <dbReference type="Pfam" id="PF25989"/>
    </source>
</evidence>
<comment type="similarity">
    <text evidence="1">Belongs to the membrane fusion protein (MFP) (TC 8.A.1) family.</text>
</comment>
<feature type="domain" description="Multidrug resistance protein MdtA-like barrel-sandwich hybrid" evidence="4">
    <location>
        <begin position="91"/>
        <end position="246"/>
    </location>
</feature>
<reference evidence="6" key="1">
    <citation type="journal article" date="2021" name="Arch. Microbiol.">
        <title>Methyloradius palustris gen. nov., sp. nov., a methanol-oxidizing bacterium isolated from snow.</title>
        <authorList>
            <person name="Miyadera T."/>
            <person name="Kojima H."/>
            <person name="Fukui M."/>
        </authorList>
    </citation>
    <scope>NUCLEOTIDE SEQUENCE</scope>
    <source>
        <strain evidence="6">Zm11</strain>
    </source>
</reference>
<evidence type="ECO:0000256" key="1">
    <source>
        <dbReference type="ARBA" id="ARBA00009477"/>
    </source>
</evidence>
<dbReference type="RefSeq" id="WP_221764678.1">
    <property type="nucleotide sequence ID" value="NZ_AP024110.1"/>
</dbReference>
<dbReference type="KEGG" id="mpau:ZMTM_03800"/>
<sequence>MQFFKKTRPVASVPTTARNRFALFGVFIIAGLFSSLGWLARSEAESVAVNDTGAVTVSVINAEKKSIPRSLALSGVVIGREEVAVYADLPQGRISKVLVDEGQYVKAGQILAVTDDAGVRVQQTQQNAVLQRANAALAQQEARVQEAEAQHAQAKNETKRSKAVNSPDVTESDKAALIEQRTSAEHIAEIQVKAAKSELEMAKADVQLANAQIAETTLHLNQSNVIAPVSGLIVKRNAQIGLSLSQQTEPLFVLIRDGTLELLVSVASDDTEKLKNGMPVTIQGINSQQNYTGKVRRAALSINLQDQTANVRVSFDKTSPDKTPSLIPGQSTKVSINLPAKSGIYLPDSALFFEGNAAFVFIVRNNQAVRVPVKVGERLSGQAEILEGVTEGMPVVDGFAAYLHDGDAVKVAPMRGSDAGTSHKENGPQA</sequence>
<dbReference type="PANTHER" id="PTHR30469:SF15">
    <property type="entry name" value="HLYD FAMILY OF SECRETION PROTEINS"/>
    <property type="match status" value="1"/>
</dbReference>
<dbReference type="GO" id="GO:1990281">
    <property type="term" value="C:efflux pump complex"/>
    <property type="evidence" value="ECO:0007669"/>
    <property type="project" value="TreeGrafter"/>
</dbReference>
<feature type="region of interest" description="Disordered" evidence="2">
    <location>
        <begin position="147"/>
        <end position="172"/>
    </location>
</feature>
<feature type="transmembrane region" description="Helical" evidence="3">
    <location>
        <begin position="21"/>
        <end position="40"/>
    </location>
</feature>
<dbReference type="EMBL" id="AP024110">
    <property type="protein sequence ID" value="BCM24121.1"/>
    <property type="molecule type" value="Genomic_DNA"/>
</dbReference>
<keyword evidence="3" id="KW-1133">Transmembrane helix</keyword>
<evidence type="ECO:0000259" key="4">
    <source>
        <dbReference type="Pfam" id="PF25917"/>
    </source>
</evidence>
<dbReference type="SUPFAM" id="SSF111369">
    <property type="entry name" value="HlyD-like secretion proteins"/>
    <property type="match status" value="1"/>
</dbReference>
<dbReference type="Proteomes" id="UP000826722">
    <property type="component" value="Chromosome"/>
</dbReference>
<feature type="domain" description="YknX-like C-terminal permuted SH3-like" evidence="5">
    <location>
        <begin position="344"/>
        <end position="411"/>
    </location>
</feature>
<dbReference type="InterPro" id="IPR058637">
    <property type="entry name" value="YknX-like_C"/>
</dbReference>
<feature type="compositionally biased region" description="Basic and acidic residues" evidence="2">
    <location>
        <begin position="147"/>
        <end position="160"/>
    </location>
</feature>
<evidence type="ECO:0000313" key="7">
    <source>
        <dbReference type="Proteomes" id="UP000826722"/>
    </source>
</evidence>
<name>A0A8D5G9I8_9PROT</name>
<dbReference type="Pfam" id="PF25989">
    <property type="entry name" value="YknX_C"/>
    <property type="match status" value="1"/>
</dbReference>
<keyword evidence="3" id="KW-0812">Transmembrane</keyword>
<dbReference type="InterPro" id="IPR006143">
    <property type="entry name" value="RND_pump_MFP"/>
</dbReference>
<accession>A0A8D5G9I8</accession>
<dbReference type="Gene3D" id="2.40.50.100">
    <property type="match status" value="1"/>
</dbReference>
<dbReference type="InterPro" id="IPR058625">
    <property type="entry name" value="MdtA-like_BSH"/>
</dbReference>
<organism evidence="6 7">
    <name type="scientific">Methyloradius palustris</name>
    <dbReference type="NCBI Taxonomy" id="2778876"/>
    <lineage>
        <taxon>Bacteria</taxon>
        <taxon>Pseudomonadati</taxon>
        <taxon>Pseudomonadota</taxon>
        <taxon>Betaproteobacteria</taxon>
        <taxon>Nitrosomonadales</taxon>
        <taxon>Methylophilaceae</taxon>
        <taxon>Methyloradius</taxon>
    </lineage>
</organism>
<dbReference type="PRINTS" id="PR01490">
    <property type="entry name" value="RTXTOXIND"/>
</dbReference>
<dbReference type="Pfam" id="PF25917">
    <property type="entry name" value="BSH_RND"/>
    <property type="match status" value="1"/>
</dbReference>
<dbReference type="GO" id="GO:0015562">
    <property type="term" value="F:efflux transmembrane transporter activity"/>
    <property type="evidence" value="ECO:0007669"/>
    <property type="project" value="TreeGrafter"/>
</dbReference>
<proteinExistence type="inferred from homology"/>
<evidence type="ECO:0000256" key="2">
    <source>
        <dbReference type="SAM" id="MobiDB-lite"/>
    </source>
</evidence>
<protein>
    <submittedName>
        <fullName evidence="6">MexH family multidrug efflux RND transporter periplasmic adaptor subunit</fullName>
    </submittedName>
</protein>
<keyword evidence="7" id="KW-1185">Reference proteome</keyword>
<evidence type="ECO:0000256" key="3">
    <source>
        <dbReference type="SAM" id="Phobius"/>
    </source>
</evidence>
<gene>
    <name evidence="6" type="primary">czcB</name>
    <name evidence="6" type="ORF">ZMTM_03800</name>
</gene>
<dbReference type="AlphaFoldDB" id="A0A8D5G9I8"/>
<dbReference type="Gene3D" id="2.40.420.20">
    <property type="match status" value="1"/>
</dbReference>
<dbReference type="Gene3D" id="1.10.287.470">
    <property type="entry name" value="Helix hairpin bin"/>
    <property type="match status" value="1"/>
</dbReference>
<dbReference type="PANTHER" id="PTHR30469">
    <property type="entry name" value="MULTIDRUG RESISTANCE PROTEIN MDTA"/>
    <property type="match status" value="1"/>
</dbReference>
<keyword evidence="3" id="KW-0472">Membrane</keyword>
<dbReference type="Gene3D" id="2.40.30.170">
    <property type="match status" value="1"/>
</dbReference>